<dbReference type="Pfam" id="PF05684">
    <property type="entry name" value="DUF819"/>
    <property type="match status" value="1"/>
</dbReference>
<keyword evidence="1" id="KW-1133">Transmembrane helix</keyword>
<dbReference type="PANTHER" id="PTHR34289:SF8">
    <property type="entry name" value="DUF819 DOMAIN-CONTAINING PROTEIN"/>
    <property type="match status" value="1"/>
</dbReference>
<dbReference type="EMBL" id="FOIL01000022">
    <property type="protein sequence ID" value="SET51356.1"/>
    <property type="molecule type" value="Genomic_DNA"/>
</dbReference>
<keyword evidence="1" id="KW-0472">Membrane</keyword>
<dbReference type="Proteomes" id="UP000199820">
    <property type="component" value="Unassembled WGS sequence"/>
</dbReference>
<gene>
    <name evidence="2" type="ORF">SAMN04487771_102227</name>
</gene>
<evidence type="ECO:0000313" key="3">
    <source>
        <dbReference type="Proteomes" id="UP000199820"/>
    </source>
</evidence>
<feature type="transmembrane region" description="Helical" evidence="1">
    <location>
        <begin position="159"/>
        <end position="182"/>
    </location>
</feature>
<proteinExistence type="predicted"/>
<dbReference type="InterPro" id="IPR008537">
    <property type="entry name" value="DUF819"/>
</dbReference>
<dbReference type="PANTHER" id="PTHR34289">
    <property type="entry name" value="PROTEIN, PUTATIVE (DUF819)-RELATED"/>
    <property type="match status" value="1"/>
</dbReference>
<evidence type="ECO:0000313" key="2">
    <source>
        <dbReference type="EMBL" id="SET51356.1"/>
    </source>
</evidence>
<dbReference type="OrthoDB" id="653763at2"/>
<evidence type="ECO:0000256" key="1">
    <source>
        <dbReference type="SAM" id="Phobius"/>
    </source>
</evidence>
<feature type="transmembrane region" description="Helical" evidence="1">
    <location>
        <begin position="333"/>
        <end position="354"/>
    </location>
</feature>
<feature type="transmembrane region" description="Helical" evidence="1">
    <location>
        <begin position="34"/>
        <end position="57"/>
    </location>
</feature>
<feature type="transmembrane region" description="Helical" evidence="1">
    <location>
        <begin position="216"/>
        <end position="240"/>
    </location>
</feature>
<feature type="transmembrane region" description="Helical" evidence="1">
    <location>
        <begin position="360"/>
        <end position="384"/>
    </location>
</feature>
<sequence>MIKDGFVYFSILVLFMGIIVMLPKLCKGKGAQKFFGIIPPVVIIYVGFMLLCSVKLWDLESTSGLYSSMKNPILYAMVFLMLLRCDMKKIVRLGPRMLVAFFCASISIGIGFVVSYAVMHNFLGLEAWRPLGALCGSWMGGTGNMLAIQAALHVDEGNMVYALIMDTICCNIYIPFLLWALTRNEAFNRWTKSDTHLIDEVGESLRKATEANKKPLVWQNLAFLLGLGFAVSALAQYVGVYLNSMIPFFDKATWTVLFVTVLGTALAVTPLGSMKGIEELSNLLLYTVIALIASRADLGGVTNGHLWILTGFMTMAIHVVVMVVMAKLLRLDIFTCAVASVANIGGTATTPVIAGSYNDALVPVGIVMALLGYVIGTGGGLVVANAMSIFG</sequence>
<keyword evidence="1" id="KW-0812">Transmembrane</keyword>
<reference evidence="2 3" key="1">
    <citation type="submission" date="2016-10" db="EMBL/GenBank/DDBJ databases">
        <authorList>
            <person name="de Groot N.N."/>
        </authorList>
    </citation>
    <scope>NUCLEOTIDE SEQUENCE [LARGE SCALE GENOMIC DNA]</scope>
    <source>
        <strain evidence="2 3">KH1P1</strain>
    </source>
</reference>
<feature type="transmembrane region" description="Helical" evidence="1">
    <location>
        <begin position="6"/>
        <end position="22"/>
    </location>
</feature>
<feature type="transmembrane region" description="Helical" evidence="1">
    <location>
        <begin position="97"/>
        <end position="119"/>
    </location>
</feature>
<feature type="transmembrane region" description="Helical" evidence="1">
    <location>
        <begin position="252"/>
        <end position="271"/>
    </location>
</feature>
<dbReference type="eggNOG" id="COG5505">
    <property type="taxonomic scope" value="Bacteria"/>
</dbReference>
<protein>
    <submittedName>
        <fullName evidence="2">Uncharacterized membrane protein</fullName>
    </submittedName>
</protein>
<dbReference type="AlphaFoldDB" id="A0A1I0F088"/>
<dbReference type="RefSeq" id="WP_074649531.1">
    <property type="nucleotide sequence ID" value="NZ_FOIL01000022.1"/>
</dbReference>
<name>A0A1I0F088_9FIRM</name>
<organism evidence="2 3">
    <name type="scientific">[Clostridium] aminophilum</name>
    <dbReference type="NCBI Taxonomy" id="1526"/>
    <lineage>
        <taxon>Bacteria</taxon>
        <taxon>Bacillati</taxon>
        <taxon>Bacillota</taxon>
        <taxon>Clostridia</taxon>
        <taxon>Lachnospirales</taxon>
        <taxon>Lachnospiraceae</taxon>
    </lineage>
</organism>
<keyword evidence="3" id="KW-1185">Reference proteome</keyword>
<feature type="transmembrane region" description="Helical" evidence="1">
    <location>
        <begin position="69"/>
        <end position="85"/>
    </location>
</feature>
<feature type="transmembrane region" description="Helical" evidence="1">
    <location>
        <begin position="306"/>
        <end position="326"/>
    </location>
</feature>
<feature type="transmembrane region" description="Helical" evidence="1">
    <location>
        <begin position="283"/>
        <end position="300"/>
    </location>
</feature>
<accession>A0A1I0F088</accession>